<dbReference type="GeneID" id="41590865"/>
<dbReference type="EMBL" id="CP020477">
    <property type="protein sequence ID" value="ARM75985.1"/>
    <property type="molecule type" value="Genomic_DNA"/>
</dbReference>
<organism evidence="1 2">
    <name type="scientific">Acidianus manzaensis</name>
    <dbReference type="NCBI Taxonomy" id="282676"/>
    <lineage>
        <taxon>Archaea</taxon>
        <taxon>Thermoproteota</taxon>
        <taxon>Thermoprotei</taxon>
        <taxon>Sulfolobales</taxon>
        <taxon>Sulfolobaceae</taxon>
        <taxon>Acidianus</taxon>
    </lineage>
</organism>
<protein>
    <submittedName>
        <fullName evidence="1">Uncharacterized protein</fullName>
    </submittedName>
</protein>
<evidence type="ECO:0000313" key="1">
    <source>
        <dbReference type="EMBL" id="ARM75985.1"/>
    </source>
</evidence>
<reference evidence="1 2" key="1">
    <citation type="submission" date="2017-03" db="EMBL/GenBank/DDBJ databases">
        <title>Sulfur activation and transportation mechanism of thermophilic Archaea Acidianus manzaensis YN-25.</title>
        <authorList>
            <person name="Ma Y."/>
            <person name="Yang Y."/>
            <person name="Xia J."/>
        </authorList>
    </citation>
    <scope>NUCLEOTIDE SEQUENCE [LARGE SCALE GENOMIC DNA]</scope>
    <source>
        <strain evidence="1 2">YN-25</strain>
    </source>
</reference>
<evidence type="ECO:0000313" key="2">
    <source>
        <dbReference type="Proteomes" id="UP000193404"/>
    </source>
</evidence>
<dbReference type="RefSeq" id="WP_148691765.1">
    <property type="nucleotide sequence ID" value="NZ_CP020477.1"/>
</dbReference>
<gene>
    <name evidence="1" type="ORF">B6F84_08070</name>
</gene>
<dbReference type="STRING" id="282676.B6F84_08070"/>
<dbReference type="OrthoDB" id="40712at2157"/>
<accession>A0A1W6K0G8</accession>
<dbReference type="Proteomes" id="UP000193404">
    <property type="component" value="Chromosome"/>
</dbReference>
<sequence>MLDIRDMLIKILKKIDPNFDENSLDIKFVQEYKNRYDTFGQFKDDKGIYEFALSFDNKGKIYRQHINMIQTTKFRDELEKKMRE</sequence>
<dbReference type="AlphaFoldDB" id="A0A1W6K0G8"/>
<name>A0A1W6K0G8_9CREN</name>
<proteinExistence type="predicted"/>
<keyword evidence="2" id="KW-1185">Reference proteome</keyword>
<dbReference type="KEGG" id="aman:B6F84_08070"/>